<feature type="transmembrane region" description="Helical" evidence="9">
    <location>
        <begin position="12"/>
        <end position="33"/>
    </location>
</feature>
<evidence type="ECO:0000256" key="7">
    <source>
        <dbReference type="ARBA" id="ARBA00022989"/>
    </source>
</evidence>
<dbReference type="Pfam" id="PF03812">
    <property type="entry name" value="KdgT"/>
    <property type="match status" value="1"/>
</dbReference>
<evidence type="ECO:0000256" key="2">
    <source>
        <dbReference type="ARBA" id="ARBA00022448"/>
    </source>
</evidence>
<evidence type="ECO:0000256" key="9">
    <source>
        <dbReference type="SAM" id="Phobius"/>
    </source>
</evidence>
<gene>
    <name evidence="10" type="primary">kdgT_1</name>
    <name evidence="10" type="ORF">ERS852408_00060</name>
</gene>
<name>A0A173W9D0_9FIRM</name>
<keyword evidence="8 9" id="KW-0472">Membrane</keyword>
<keyword evidence="3" id="KW-1003">Cell membrane</keyword>
<keyword evidence="4" id="KW-0762">Sugar transport</keyword>
<sequence>MKEEKSFFKLMQKVPGGLIIVPMLIGVLANTFIPNVLEIGGFTSGMFKTGTACLLGMFLLLNGASIDVKKIGMPLYKGCTLTLMKFVVGIVLGLLVAKIGGAAGFCGITSMAMIAGITNSAGGLYLGLAQQYGDETDAGAISILSLNDGPFFTMIAMGTAGMASIPIESFIATLIPLIIGIIWGNLDKTFRKVAADAMPIITFFMMIPIGAGMSLKSIALGGVGGVVLAIISALSAFLFYFLFQLTLPKNKRNAMGAAIGTTAANATSVPASLAEVDPAWQSAASTATAQLAVAAIVTAFTAPIITSMCDKHMRKKKLGIYSDAAIAEREAKEKQGA</sequence>
<feature type="transmembrane region" description="Helical" evidence="9">
    <location>
        <begin position="193"/>
        <end position="212"/>
    </location>
</feature>
<dbReference type="Proteomes" id="UP000095380">
    <property type="component" value="Unassembled WGS sequence"/>
</dbReference>
<protein>
    <submittedName>
        <fullName evidence="10">2-keto-3-deoxygluconate permease</fullName>
    </submittedName>
</protein>
<dbReference type="AlphaFoldDB" id="A0A173W9D0"/>
<keyword evidence="5 9" id="KW-0812">Transmembrane</keyword>
<evidence type="ECO:0000256" key="5">
    <source>
        <dbReference type="ARBA" id="ARBA00022692"/>
    </source>
</evidence>
<feature type="transmembrane region" description="Helical" evidence="9">
    <location>
        <begin position="218"/>
        <end position="243"/>
    </location>
</feature>
<keyword evidence="6" id="KW-0769">Symport</keyword>
<reference evidence="10 11" key="1">
    <citation type="submission" date="2015-09" db="EMBL/GenBank/DDBJ databases">
        <authorList>
            <consortium name="Pathogen Informatics"/>
        </authorList>
    </citation>
    <scope>NUCLEOTIDE SEQUENCE [LARGE SCALE GENOMIC DNA]</scope>
    <source>
        <strain evidence="10 11">2789STDY5608851</strain>
    </source>
</reference>
<dbReference type="GeneID" id="93137516"/>
<feature type="transmembrane region" description="Helical" evidence="9">
    <location>
        <begin position="169"/>
        <end position="186"/>
    </location>
</feature>
<dbReference type="GO" id="GO:0016020">
    <property type="term" value="C:membrane"/>
    <property type="evidence" value="ECO:0007669"/>
    <property type="project" value="InterPro"/>
</dbReference>
<proteinExistence type="inferred from homology"/>
<organism evidence="10 11">
    <name type="scientific">Dorea longicatena</name>
    <dbReference type="NCBI Taxonomy" id="88431"/>
    <lineage>
        <taxon>Bacteria</taxon>
        <taxon>Bacillati</taxon>
        <taxon>Bacillota</taxon>
        <taxon>Clostridia</taxon>
        <taxon>Lachnospirales</taxon>
        <taxon>Lachnospiraceae</taxon>
        <taxon>Dorea</taxon>
    </lineage>
</organism>
<dbReference type="EMBL" id="CYYM01000001">
    <property type="protein sequence ID" value="CUN35067.1"/>
    <property type="molecule type" value="Genomic_DNA"/>
</dbReference>
<evidence type="ECO:0000256" key="1">
    <source>
        <dbReference type="ARBA" id="ARBA00006430"/>
    </source>
</evidence>
<dbReference type="RefSeq" id="WP_006428494.1">
    <property type="nucleotide sequence ID" value="NZ_CAXSPU010000003.1"/>
</dbReference>
<keyword evidence="7 9" id="KW-1133">Transmembrane helix</keyword>
<dbReference type="eggNOG" id="ENOG502Z7JT">
    <property type="taxonomic scope" value="Bacteria"/>
</dbReference>
<evidence type="ECO:0000256" key="6">
    <source>
        <dbReference type="ARBA" id="ARBA00022847"/>
    </source>
</evidence>
<accession>A0A173W9D0</accession>
<feature type="transmembrane region" description="Helical" evidence="9">
    <location>
        <begin position="286"/>
        <end position="306"/>
    </location>
</feature>
<keyword evidence="2" id="KW-0813">Transport</keyword>
<dbReference type="GO" id="GO:0015649">
    <property type="term" value="F:2-keto-3-deoxygluconate:proton symporter activity"/>
    <property type="evidence" value="ECO:0007669"/>
    <property type="project" value="InterPro"/>
</dbReference>
<evidence type="ECO:0000313" key="11">
    <source>
        <dbReference type="Proteomes" id="UP000095380"/>
    </source>
</evidence>
<evidence type="ECO:0000256" key="4">
    <source>
        <dbReference type="ARBA" id="ARBA00022597"/>
    </source>
</evidence>
<evidence type="ECO:0000256" key="8">
    <source>
        <dbReference type="ARBA" id="ARBA00023136"/>
    </source>
</evidence>
<dbReference type="InterPro" id="IPR004684">
    <property type="entry name" value="2keto-3dGluconate_permease"/>
</dbReference>
<feature type="transmembrane region" description="Helical" evidence="9">
    <location>
        <begin position="45"/>
        <end position="63"/>
    </location>
</feature>
<comment type="similarity">
    <text evidence="1">Belongs to the KdgT transporter family.</text>
</comment>
<evidence type="ECO:0000256" key="3">
    <source>
        <dbReference type="ARBA" id="ARBA00022475"/>
    </source>
</evidence>
<evidence type="ECO:0000313" key="10">
    <source>
        <dbReference type="EMBL" id="CUN35067.1"/>
    </source>
</evidence>